<evidence type="ECO:0000256" key="1">
    <source>
        <dbReference type="SAM" id="SignalP"/>
    </source>
</evidence>
<feature type="signal peptide" evidence="1">
    <location>
        <begin position="1"/>
        <end position="22"/>
    </location>
</feature>
<dbReference type="PROSITE" id="PS51257">
    <property type="entry name" value="PROKAR_LIPOPROTEIN"/>
    <property type="match status" value="1"/>
</dbReference>
<keyword evidence="3" id="KW-1185">Reference proteome</keyword>
<proteinExistence type="predicted"/>
<evidence type="ECO:0000313" key="3">
    <source>
        <dbReference type="Proteomes" id="UP001374579"/>
    </source>
</evidence>
<reference evidence="2 3" key="1">
    <citation type="submission" date="2024-02" db="EMBL/GenBank/DDBJ databases">
        <title>Chromosome-scale genome assembly of the rough periwinkle Littorina saxatilis.</title>
        <authorList>
            <person name="De Jode A."/>
            <person name="Faria R."/>
            <person name="Formenti G."/>
            <person name="Sims Y."/>
            <person name="Smith T.P."/>
            <person name="Tracey A."/>
            <person name="Wood J.M.D."/>
            <person name="Zagrodzka Z.B."/>
            <person name="Johannesson K."/>
            <person name="Butlin R.K."/>
            <person name="Leder E.H."/>
        </authorList>
    </citation>
    <scope>NUCLEOTIDE SEQUENCE [LARGE SCALE GENOMIC DNA]</scope>
    <source>
        <strain evidence="2">Snail1</strain>
        <tissue evidence="2">Muscle</tissue>
    </source>
</reference>
<keyword evidence="1" id="KW-0732">Signal</keyword>
<feature type="chain" id="PRO_5042965043" evidence="1">
    <location>
        <begin position="23"/>
        <end position="314"/>
    </location>
</feature>
<dbReference type="AlphaFoldDB" id="A0AAN9C0E9"/>
<evidence type="ECO:0000313" key="2">
    <source>
        <dbReference type="EMBL" id="KAK7115193.1"/>
    </source>
</evidence>
<dbReference type="EMBL" id="JBAMIC010000001">
    <property type="protein sequence ID" value="KAK7115193.1"/>
    <property type="molecule type" value="Genomic_DNA"/>
</dbReference>
<dbReference type="Proteomes" id="UP001374579">
    <property type="component" value="Unassembled WGS sequence"/>
</dbReference>
<accession>A0AAN9C0E9</accession>
<sequence length="314" mass="36876">MRYVGVLMGVGILACWLGVLEGQGKFSWMWYDHFDEIDDHMRTVNADNCQSKSREELVLRADTVSQLPVYNQQLDRIWYPNRTALIHLHHMALNRAFFYSYILQKMNDSQSFYIQPNWLYMYMSAAADVNANPYGINGSAFYFDKDCHYPNWYETVPFNNTLPLFGPKAWRHDDYQDQDNYLREPTRQAVMVADLGAGRGMNYTHSQFKMNPWYTKWLPDLRGDLDSLMKFTYNIGIKYSNVTGKFINDDFVASPFFGPSSPSALTKDERMLPVMFTQPYFDCGRSNKWIVSAVSPVVDYMPRYSNWTHLRRQR</sequence>
<protein>
    <submittedName>
        <fullName evidence="2">Uncharacterized protein</fullName>
    </submittedName>
</protein>
<name>A0AAN9C0E9_9CAEN</name>
<gene>
    <name evidence="2" type="ORF">V1264_001115</name>
</gene>
<organism evidence="2 3">
    <name type="scientific">Littorina saxatilis</name>
    <dbReference type="NCBI Taxonomy" id="31220"/>
    <lineage>
        <taxon>Eukaryota</taxon>
        <taxon>Metazoa</taxon>
        <taxon>Spiralia</taxon>
        <taxon>Lophotrochozoa</taxon>
        <taxon>Mollusca</taxon>
        <taxon>Gastropoda</taxon>
        <taxon>Caenogastropoda</taxon>
        <taxon>Littorinimorpha</taxon>
        <taxon>Littorinoidea</taxon>
        <taxon>Littorinidae</taxon>
        <taxon>Littorina</taxon>
    </lineage>
</organism>
<comment type="caution">
    <text evidence="2">The sequence shown here is derived from an EMBL/GenBank/DDBJ whole genome shotgun (WGS) entry which is preliminary data.</text>
</comment>